<protein>
    <submittedName>
        <fullName evidence="2">DsbA family protein</fullName>
    </submittedName>
</protein>
<keyword evidence="3" id="KW-1185">Reference proteome</keyword>
<dbReference type="Proteomes" id="UP000298615">
    <property type="component" value="Chromosome"/>
</dbReference>
<dbReference type="SUPFAM" id="SSF52833">
    <property type="entry name" value="Thioredoxin-like"/>
    <property type="match status" value="1"/>
</dbReference>
<feature type="domain" description="Thioredoxin-like fold" evidence="1">
    <location>
        <begin position="14"/>
        <end position="177"/>
    </location>
</feature>
<dbReference type="InterPro" id="IPR012336">
    <property type="entry name" value="Thioredoxin-like_fold"/>
</dbReference>
<dbReference type="Gene3D" id="1.10.1200.90">
    <property type="entry name" value="DsbA-like domain"/>
    <property type="match status" value="1"/>
</dbReference>
<dbReference type="AlphaFoldDB" id="A0A4D7CV29"/>
<name>A0A4D7CV29_9ENTE</name>
<dbReference type="EMBL" id="CP039712">
    <property type="protein sequence ID" value="QCI86161.1"/>
    <property type="molecule type" value="Genomic_DNA"/>
</dbReference>
<dbReference type="InterPro" id="IPR036249">
    <property type="entry name" value="Thioredoxin-like_sf"/>
</dbReference>
<gene>
    <name evidence="2" type="ORF">FA707_03930</name>
</gene>
<accession>A0A4D7CV29</accession>
<proteinExistence type="predicted"/>
<dbReference type="Pfam" id="PF13462">
    <property type="entry name" value="Thioredoxin_4"/>
    <property type="match status" value="1"/>
</dbReference>
<dbReference type="KEGG" id="vao:FA707_03930"/>
<reference evidence="2 3" key="1">
    <citation type="submission" date="2019-04" db="EMBL/GenBank/DDBJ databases">
        <title>Vagococcus sp. nov., isolated from faeces of yaks (Bos grunniens).</title>
        <authorList>
            <person name="Ge Y."/>
        </authorList>
    </citation>
    <scope>NUCLEOTIDE SEQUENCE [LARGE SCALE GENOMIC DNA]</scope>
    <source>
        <strain evidence="2 3">MN-17</strain>
    </source>
</reference>
<evidence type="ECO:0000313" key="3">
    <source>
        <dbReference type="Proteomes" id="UP000298615"/>
    </source>
</evidence>
<dbReference type="Gene3D" id="3.40.30.10">
    <property type="entry name" value="Glutaredoxin"/>
    <property type="match status" value="1"/>
</dbReference>
<sequence length="179" mass="20326">MSIVENIQPALTNEIGIRLGNSDAPVVVKEYVNLRCPFCLKWFEDSKETYAQLIAEGKVQRIIKLFNKEKFGLHYANAMHDFVPKNGTYEETIEVLDAIYHSQQEWGPMDREVSLGDVCDYAENRLGLVKDADEAMQAAILEETTAAGIRFIPTMIIGEHVFDQKISQEEFVELINKAL</sequence>
<evidence type="ECO:0000313" key="2">
    <source>
        <dbReference type="EMBL" id="QCI86161.1"/>
    </source>
</evidence>
<organism evidence="2 3">
    <name type="scientific">Vagococcus zengguangii</name>
    <dbReference type="NCBI Taxonomy" id="2571750"/>
    <lineage>
        <taxon>Bacteria</taxon>
        <taxon>Bacillati</taxon>
        <taxon>Bacillota</taxon>
        <taxon>Bacilli</taxon>
        <taxon>Lactobacillales</taxon>
        <taxon>Enterococcaceae</taxon>
        <taxon>Vagococcus</taxon>
    </lineage>
</organism>
<evidence type="ECO:0000259" key="1">
    <source>
        <dbReference type="Pfam" id="PF13462"/>
    </source>
</evidence>